<dbReference type="GO" id="GO:0003677">
    <property type="term" value="F:DNA binding"/>
    <property type="evidence" value="ECO:0007669"/>
    <property type="project" value="InterPro"/>
</dbReference>
<dbReference type="RefSeq" id="WP_211042461.1">
    <property type="nucleotide sequence ID" value="NZ_JAELVF020000001.1"/>
</dbReference>
<dbReference type="Pfam" id="PF10901">
    <property type="entry name" value="DUF2690"/>
    <property type="match status" value="1"/>
</dbReference>
<accession>A0A949N7A2</accession>
<feature type="compositionally biased region" description="Basic and acidic residues" evidence="1">
    <location>
        <begin position="211"/>
        <end position="222"/>
    </location>
</feature>
<proteinExistence type="predicted"/>
<feature type="compositionally biased region" description="Low complexity" evidence="1">
    <location>
        <begin position="138"/>
        <end position="149"/>
    </location>
</feature>
<dbReference type="Pfam" id="PF13560">
    <property type="entry name" value="HTH_31"/>
    <property type="match status" value="1"/>
</dbReference>
<feature type="region of interest" description="Disordered" evidence="1">
    <location>
        <begin position="112"/>
        <end position="547"/>
    </location>
</feature>
<feature type="compositionally biased region" description="Low complexity" evidence="1">
    <location>
        <begin position="413"/>
        <end position="422"/>
    </location>
</feature>
<reference evidence="3" key="1">
    <citation type="submission" date="2021-06" db="EMBL/GenBank/DDBJ databases">
        <title>Sequencing of actinobacteria type strains.</title>
        <authorList>
            <person name="Nguyen G.-S."/>
            <person name="Wentzel A."/>
        </authorList>
    </citation>
    <scope>NUCLEOTIDE SEQUENCE</scope>
    <source>
        <strain evidence="3">P38-E01</strain>
    </source>
</reference>
<evidence type="ECO:0000259" key="2">
    <source>
        <dbReference type="SMART" id="SM00530"/>
    </source>
</evidence>
<dbReference type="AlphaFoldDB" id="A0A949N7A2"/>
<dbReference type="CDD" id="cd00093">
    <property type="entry name" value="HTH_XRE"/>
    <property type="match status" value="1"/>
</dbReference>
<feature type="domain" description="HTH cro/C1-type" evidence="2">
    <location>
        <begin position="21"/>
        <end position="76"/>
    </location>
</feature>
<protein>
    <submittedName>
        <fullName evidence="3">DUF2690 domain-containing protein</fullName>
    </submittedName>
</protein>
<feature type="compositionally biased region" description="Basic and acidic residues" evidence="1">
    <location>
        <begin position="383"/>
        <end position="393"/>
    </location>
</feature>
<comment type="caution">
    <text evidence="3">The sequence shown here is derived from an EMBL/GenBank/DDBJ whole genome shotgun (WGS) entry which is preliminary data.</text>
</comment>
<evidence type="ECO:0000313" key="4">
    <source>
        <dbReference type="Proteomes" id="UP000694501"/>
    </source>
</evidence>
<dbReference type="EMBL" id="JAELVF020000001">
    <property type="protein sequence ID" value="MBU7596793.1"/>
    <property type="molecule type" value="Genomic_DNA"/>
</dbReference>
<feature type="compositionally biased region" description="Pro residues" evidence="1">
    <location>
        <begin position="150"/>
        <end position="160"/>
    </location>
</feature>
<feature type="compositionally biased region" description="Pro residues" evidence="1">
    <location>
        <begin position="524"/>
        <end position="535"/>
    </location>
</feature>
<name>A0A949N7A2_9ACTN</name>
<feature type="compositionally biased region" description="Basic and acidic residues" evidence="1">
    <location>
        <begin position="446"/>
        <end position="464"/>
    </location>
</feature>
<organism evidence="3 4">
    <name type="scientific">Streptomyces tardus</name>
    <dbReference type="NCBI Taxonomy" id="2780544"/>
    <lineage>
        <taxon>Bacteria</taxon>
        <taxon>Bacillati</taxon>
        <taxon>Actinomycetota</taxon>
        <taxon>Actinomycetes</taxon>
        <taxon>Kitasatosporales</taxon>
        <taxon>Streptomycetaceae</taxon>
        <taxon>Streptomyces</taxon>
    </lineage>
</organism>
<sequence length="707" mass="71698">MPRWKALPEELDPEIREFAGQMRQLVDRGGLSLAAVSDKTGYSKTSWERYLNGRLLPPQGAVSALAEVTGTDVRHLATMWELAERAWSRAEMRHDMTMEAIRISQAREALAKASAEGEGRKRSWAAGKQKPEKPGRKAVSVAKPANSAPPAAPSPAPPAARTPSAAVSSYAAGGPVATGERPSGSAPTDASPRVGAASGAEGRAGSGPGGRTEDRQSEEPRKAPWPSVRASDSDPGAERPSATVRIPRVKSSSAEHDALLSPFDAVRPPRDRTAANGRTAESERAEPADAAVGDRGASAASPEPPGTPDPDEDRHEPGGRLRPQGAAEPVVSAALADTAPDGAAPADAGAAEPAPADEAGAGARTGGGPEGGPLSMTNTGPADLRKRPGRPEWPESWPVPEDDERGPVRTDAARTAASTADALPGATADRPDPAFANFGRSGTFDDAGRAGVRDGRPAESEDGRPAGSPADGRPSRPEWSARLSGVPARPPEGYESTTVLRRSGGGAGAGSYAPAAASPAAGRPAPPGPPGPPAPASDGGRPPSKGRRTAMMLAGAVGALAVIAGAVFLLDLGGGDESAKPEASASPSEKRPELPDGVKCVGEDCAGEDPELMGCGGQYAETTSEAMVGNAYVEVRYSKVCNAAWARVGTATPGTTVTVEAGGSSQDDEVADSNSAYTKMVAAKSARAAEACVETAGGLTGCTNPTP</sequence>
<feature type="compositionally biased region" description="Low complexity" evidence="1">
    <location>
        <begin position="510"/>
        <end position="523"/>
    </location>
</feature>
<dbReference type="Proteomes" id="UP000694501">
    <property type="component" value="Unassembled WGS sequence"/>
</dbReference>
<feature type="region of interest" description="Disordered" evidence="1">
    <location>
        <begin position="576"/>
        <end position="596"/>
    </location>
</feature>
<dbReference type="SMART" id="SM00530">
    <property type="entry name" value="HTH_XRE"/>
    <property type="match status" value="1"/>
</dbReference>
<feature type="compositionally biased region" description="Low complexity" evidence="1">
    <location>
        <begin position="333"/>
        <end position="362"/>
    </location>
</feature>
<dbReference type="SUPFAM" id="SSF47413">
    <property type="entry name" value="lambda repressor-like DNA-binding domains"/>
    <property type="match status" value="1"/>
</dbReference>
<evidence type="ECO:0000256" key="1">
    <source>
        <dbReference type="SAM" id="MobiDB-lite"/>
    </source>
</evidence>
<keyword evidence="4" id="KW-1185">Reference proteome</keyword>
<dbReference type="InterPro" id="IPR021224">
    <property type="entry name" value="DUF2690"/>
</dbReference>
<evidence type="ECO:0000313" key="3">
    <source>
        <dbReference type="EMBL" id="MBU7596793.1"/>
    </source>
</evidence>
<dbReference type="InterPro" id="IPR010982">
    <property type="entry name" value="Lambda_DNA-bd_dom_sf"/>
</dbReference>
<gene>
    <name evidence="3" type="ORF">JGS22_003850</name>
</gene>
<dbReference type="InterPro" id="IPR001387">
    <property type="entry name" value="Cro/C1-type_HTH"/>
</dbReference>